<dbReference type="AlphaFoldDB" id="A0A381SHA0"/>
<sequence>MKKTNQVKLNDVDYTFNVVYLREYIDPDDQEFFYAYETIYRNVPYKFKDKFNTKSMKMKILKYCDWNYKEPAVNFQNVTKVELIDQDEYYKTYEQVFGDVAEDNNSMFNDYGQSYDRQSFRKDFNKELTYKLNPVKRKIEQMKGLH</sequence>
<organism evidence="1">
    <name type="scientific">marine metagenome</name>
    <dbReference type="NCBI Taxonomy" id="408172"/>
    <lineage>
        <taxon>unclassified sequences</taxon>
        <taxon>metagenomes</taxon>
        <taxon>ecological metagenomes</taxon>
    </lineage>
</organism>
<evidence type="ECO:0000313" key="1">
    <source>
        <dbReference type="EMBL" id="SVA02701.1"/>
    </source>
</evidence>
<dbReference type="EMBL" id="UINC01003031">
    <property type="protein sequence ID" value="SVA02701.1"/>
    <property type="molecule type" value="Genomic_DNA"/>
</dbReference>
<reference evidence="1" key="1">
    <citation type="submission" date="2018-05" db="EMBL/GenBank/DDBJ databases">
        <authorList>
            <person name="Lanie J.A."/>
            <person name="Ng W.-L."/>
            <person name="Kazmierczak K.M."/>
            <person name="Andrzejewski T.M."/>
            <person name="Davidsen T.M."/>
            <person name="Wayne K.J."/>
            <person name="Tettelin H."/>
            <person name="Glass J.I."/>
            <person name="Rusch D."/>
            <person name="Podicherti R."/>
            <person name="Tsui H.-C.T."/>
            <person name="Winkler M.E."/>
        </authorList>
    </citation>
    <scope>NUCLEOTIDE SEQUENCE</scope>
</reference>
<gene>
    <name evidence="1" type="ORF">METZ01_LOCUS55555</name>
</gene>
<proteinExistence type="predicted"/>
<protein>
    <submittedName>
        <fullName evidence="1">Uncharacterized protein</fullName>
    </submittedName>
</protein>
<accession>A0A381SHA0</accession>
<name>A0A381SHA0_9ZZZZ</name>